<dbReference type="Proteomes" id="UP000582213">
    <property type="component" value="Unassembled WGS sequence"/>
</dbReference>
<accession>A0A650CFS7</accession>
<reference evidence="2 3" key="1">
    <citation type="submission" date="2019-10" db="EMBL/GenBank/DDBJ databases">
        <title>Genome Sequences from Six Type Strain Members of the Archaeal Family Sulfolobaceae: Acidianus ambivalens, Acidianus infernus, Metallosphaera prunae, Stygiolobus azoricus, Sulfolobus metallicus, and Sulfurisphaera ohwakuensis.</title>
        <authorList>
            <person name="Counts J.A."/>
            <person name="Kelly R.M."/>
        </authorList>
    </citation>
    <scope>NUCLEOTIDE SEQUENCE [LARGE SCALE GENOMIC DNA]</scope>
    <source>
        <strain evidence="2 3">TA-1</strain>
    </source>
</reference>
<evidence type="ECO:0008006" key="5">
    <source>
        <dbReference type="Google" id="ProtNLM"/>
    </source>
</evidence>
<dbReference type="EMBL" id="CP045484">
    <property type="protein sequence ID" value="QGR16710.1"/>
    <property type="molecule type" value="Genomic_DNA"/>
</dbReference>
<keyword evidence="3" id="KW-1185">Reference proteome</keyword>
<protein>
    <recommendedName>
        <fullName evidence="5">Hydrogenase maturation protease</fullName>
    </recommendedName>
</protein>
<dbReference type="Proteomes" id="UP000427373">
    <property type="component" value="Chromosome"/>
</dbReference>
<evidence type="ECO:0000313" key="4">
    <source>
        <dbReference type="Proteomes" id="UP000582213"/>
    </source>
</evidence>
<sequence>MPKIGSIGYWYKGDYQIPLLVMEELRKENIDVIDFSLGAIKASTFLSELDIDNLILLASEKRGKQELRIYKPEFEDSVFSDFLDVYSNLKAYYMDVDSFLRMARVLGALPSNLTVIECEVINEEGEISEWGKICKEMMKKEVLKRIRK</sequence>
<dbReference type="OrthoDB" id="36884at2157"/>
<dbReference type="InterPro" id="IPR023430">
    <property type="entry name" value="Pept_HybD-like_dom_sf"/>
</dbReference>
<evidence type="ECO:0000313" key="1">
    <source>
        <dbReference type="EMBL" id="MBB5254486.1"/>
    </source>
</evidence>
<dbReference type="GeneID" id="42800691"/>
<evidence type="ECO:0000313" key="2">
    <source>
        <dbReference type="EMBL" id="QGR16710.1"/>
    </source>
</evidence>
<dbReference type="AlphaFoldDB" id="A0A650CFS7"/>
<proteinExistence type="predicted"/>
<gene>
    <name evidence="2" type="ORF">D1869_05555</name>
    <name evidence="1" type="ORF">HNQ62_002260</name>
</gene>
<name>A0A650CFS7_SULOH</name>
<dbReference type="RefSeq" id="WP_156014265.1">
    <property type="nucleotide sequence ID" value="NZ_CP045484.1"/>
</dbReference>
<dbReference type="Gene3D" id="3.40.50.1450">
    <property type="entry name" value="HybD-like"/>
    <property type="match status" value="1"/>
</dbReference>
<evidence type="ECO:0000313" key="3">
    <source>
        <dbReference type="Proteomes" id="UP000427373"/>
    </source>
</evidence>
<dbReference type="KEGG" id="soh:D1869_05555"/>
<organism evidence="2 3">
    <name type="scientific">Sulfurisphaera ohwakuensis</name>
    <dbReference type="NCBI Taxonomy" id="69656"/>
    <lineage>
        <taxon>Archaea</taxon>
        <taxon>Thermoproteota</taxon>
        <taxon>Thermoprotei</taxon>
        <taxon>Sulfolobales</taxon>
        <taxon>Sulfolobaceae</taxon>
        <taxon>Sulfurisphaera</taxon>
    </lineage>
</organism>
<dbReference type="EMBL" id="JACHFY010000016">
    <property type="protein sequence ID" value="MBB5254486.1"/>
    <property type="molecule type" value="Genomic_DNA"/>
</dbReference>
<reference evidence="1 4" key="2">
    <citation type="submission" date="2020-08" db="EMBL/GenBank/DDBJ databases">
        <title>Genomic Encyclopedia of Type Strains, Phase IV (KMG-IV): sequencing the most valuable type-strain genomes for metagenomic binning, comparative biology and taxonomic classification.</title>
        <authorList>
            <person name="Goeker M."/>
        </authorList>
    </citation>
    <scope>NUCLEOTIDE SEQUENCE [LARGE SCALE GENOMIC DNA]</scope>
    <source>
        <strain evidence="1 4">DSM 12421</strain>
    </source>
</reference>